<protein>
    <submittedName>
        <fullName evidence="2">Uncharacterized protein</fullName>
    </submittedName>
</protein>
<gene>
    <name evidence="2" type="ORF">IFR04_010154</name>
</gene>
<dbReference type="EMBL" id="JAFJYH010000177">
    <property type="protein sequence ID" value="KAG4416695.1"/>
    <property type="molecule type" value="Genomic_DNA"/>
</dbReference>
<evidence type="ECO:0000313" key="2">
    <source>
        <dbReference type="EMBL" id="KAG4416695.1"/>
    </source>
</evidence>
<sequence>MSVRETYKIAHTARCKLQLAADRPDRDLRFILGHAFTLDKLRLRIAEIEVSGSSDSDSEPEDDGRQHAVCSGAVPGPGPGPEQGMQRRVSFQTGKAGVKSEKDRKRSPPPPQPPMLEEDTESDSDSDQDDIENDDGEGEEEDLGLVRFGSAAAQPTRPRIVGDDEDDGAPDERDVLEGQEVEVTDPKRYSDEELKKLCEGKGSEELKDAYFGVAGCPCHGEKGPRVENFWELPKQEGGVGPRLAVVQVA</sequence>
<name>A0A8H7W4B3_9HELO</name>
<dbReference type="Proteomes" id="UP000664132">
    <property type="component" value="Unassembled WGS sequence"/>
</dbReference>
<accession>A0A8H7W4B3</accession>
<dbReference type="AlphaFoldDB" id="A0A8H7W4B3"/>
<evidence type="ECO:0000256" key="1">
    <source>
        <dbReference type="SAM" id="MobiDB-lite"/>
    </source>
</evidence>
<comment type="caution">
    <text evidence="2">The sequence shown here is derived from an EMBL/GenBank/DDBJ whole genome shotgun (WGS) entry which is preliminary data.</text>
</comment>
<proteinExistence type="predicted"/>
<keyword evidence="3" id="KW-1185">Reference proteome</keyword>
<reference evidence="2" key="1">
    <citation type="submission" date="2021-02" db="EMBL/GenBank/DDBJ databases">
        <title>Genome sequence Cadophora malorum strain M34.</title>
        <authorList>
            <person name="Stefanovic E."/>
            <person name="Vu D."/>
            <person name="Scully C."/>
            <person name="Dijksterhuis J."/>
            <person name="Roader J."/>
            <person name="Houbraken J."/>
        </authorList>
    </citation>
    <scope>NUCLEOTIDE SEQUENCE</scope>
    <source>
        <strain evidence="2">M34</strain>
    </source>
</reference>
<feature type="compositionally biased region" description="Acidic residues" evidence="1">
    <location>
        <begin position="116"/>
        <end position="143"/>
    </location>
</feature>
<evidence type="ECO:0000313" key="3">
    <source>
        <dbReference type="Proteomes" id="UP000664132"/>
    </source>
</evidence>
<dbReference type="OrthoDB" id="3938221at2759"/>
<feature type="region of interest" description="Disordered" evidence="1">
    <location>
        <begin position="51"/>
        <end position="188"/>
    </location>
</feature>
<organism evidence="2 3">
    <name type="scientific">Cadophora malorum</name>
    <dbReference type="NCBI Taxonomy" id="108018"/>
    <lineage>
        <taxon>Eukaryota</taxon>
        <taxon>Fungi</taxon>
        <taxon>Dikarya</taxon>
        <taxon>Ascomycota</taxon>
        <taxon>Pezizomycotina</taxon>
        <taxon>Leotiomycetes</taxon>
        <taxon>Helotiales</taxon>
        <taxon>Ploettnerulaceae</taxon>
        <taxon>Cadophora</taxon>
    </lineage>
</organism>